<feature type="region of interest" description="Disordered" evidence="1">
    <location>
        <begin position="99"/>
        <end position="121"/>
    </location>
</feature>
<evidence type="ECO:0000313" key="4">
    <source>
        <dbReference type="Proteomes" id="UP001152523"/>
    </source>
</evidence>
<feature type="non-terminal residue" evidence="3">
    <location>
        <position position="121"/>
    </location>
</feature>
<organism evidence="3 4">
    <name type="scientific">Cuscuta epithymum</name>
    <dbReference type="NCBI Taxonomy" id="186058"/>
    <lineage>
        <taxon>Eukaryota</taxon>
        <taxon>Viridiplantae</taxon>
        <taxon>Streptophyta</taxon>
        <taxon>Embryophyta</taxon>
        <taxon>Tracheophyta</taxon>
        <taxon>Spermatophyta</taxon>
        <taxon>Magnoliopsida</taxon>
        <taxon>eudicotyledons</taxon>
        <taxon>Gunneridae</taxon>
        <taxon>Pentapetalae</taxon>
        <taxon>asterids</taxon>
        <taxon>lamiids</taxon>
        <taxon>Solanales</taxon>
        <taxon>Convolvulaceae</taxon>
        <taxon>Cuscuteae</taxon>
        <taxon>Cuscuta</taxon>
        <taxon>Cuscuta subgen. Cuscuta</taxon>
    </lineage>
</organism>
<reference evidence="3" key="1">
    <citation type="submission" date="2022-07" db="EMBL/GenBank/DDBJ databases">
        <authorList>
            <person name="Macas J."/>
            <person name="Novak P."/>
            <person name="Neumann P."/>
        </authorList>
    </citation>
    <scope>NUCLEOTIDE SEQUENCE</scope>
</reference>
<dbReference type="InterPro" id="IPR008906">
    <property type="entry name" value="HATC_C_dom"/>
</dbReference>
<keyword evidence="4" id="KW-1185">Reference proteome</keyword>
<evidence type="ECO:0000313" key="3">
    <source>
        <dbReference type="EMBL" id="CAH9148844.1"/>
    </source>
</evidence>
<dbReference type="PANTHER" id="PTHR23272:SF161">
    <property type="entry name" value="ZINC FINGER BED DOMAIN-CONTAINING PROTEIN RICESLEEPER 1-LIKE"/>
    <property type="match status" value="1"/>
</dbReference>
<dbReference type="SUPFAM" id="SSF53098">
    <property type="entry name" value="Ribonuclease H-like"/>
    <property type="match status" value="1"/>
</dbReference>
<dbReference type="GO" id="GO:0046983">
    <property type="term" value="F:protein dimerization activity"/>
    <property type="evidence" value="ECO:0007669"/>
    <property type="project" value="InterPro"/>
</dbReference>
<proteinExistence type="predicted"/>
<dbReference type="AlphaFoldDB" id="A0AAV0GN87"/>
<dbReference type="Proteomes" id="UP001152523">
    <property type="component" value="Unassembled WGS sequence"/>
</dbReference>
<name>A0AAV0GN87_9ASTE</name>
<evidence type="ECO:0000259" key="2">
    <source>
        <dbReference type="Pfam" id="PF05699"/>
    </source>
</evidence>
<accession>A0AAV0GN87</accession>
<evidence type="ECO:0000256" key="1">
    <source>
        <dbReference type="SAM" id="MobiDB-lite"/>
    </source>
</evidence>
<sequence length="121" mass="14030">MKVTQTQISRSFTRIQRENDDFGVLKWWKSKERMFPILVRMTKQVLSMSISTVAVEQEFSSADNVLIDSRTRLSANSPEMLVCYHDWLKATRRTQKLSITPSQHFMDESTTEDDSTYAGDS</sequence>
<feature type="domain" description="HAT C-terminal dimerisation" evidence="2">
    <location>
        <begin position="15"/>
        <end position="88"/>
    </location>
</feature>
<protein>
    <recommendedName>
        <fullName evidence="2">HAT C-terminal dimerisation domain-containing protein</fullName>
    </recommendedName>
</protein>
<dbReference type="InterPro" id="IPR012337">
    <property type="entry name" value="RNaseH-like_sf"/>
</dbReference>
<dbReference type="EMBL" id="CAMAPF010001269">
    <property type="protein sequence ID" value="CAH9148844.1"/>
    <property type="molecule type" value="Genomic_DNA"/>
</dbReference>
<dbReference type="PANTHER" id="PTHR23272">
    <property type="entry name" value="BED FINGER-RELATED"/>
    <property type="match status" value="1"/>
</dbReference>
<dbReference type="Pfam" id="PF05699">
    <property type="entry name" value="Dimer_Tnp_hAT"/>
    <property type="match status" value="1"/>
</dbReference>
<comment type="caution">
    <text evidence="3">The sequence shown here is derived from an EMBL/GenBank/DDBJ whole genome shotgun (WGS) entry which is preliminary data.</text>
</comment>
<gene>
    <name evidence="3" type="ORF">CEPIT_LOCUS44821</name>
</gene>